<dbReference type="AlphaFoldDB" id="A0A370X4M5"/>
<keyword evidence="1 2" id="KW-0238">DNA-binding</keyword>
<dbReference type="Gene3D" id="1.10.357.10">
    <property type="entry name" value="Tetracycline Repressor, domain 2"/>
    <property type="match status" value="1"/>
</dbReference>
<protein>
    <submittedName>
        <fullName evidence="5">TetR/AcrR family transcriptional regulator</fullName>
    </submittedName>
</protein>
<evidence type="ECO:0000313" key="6">
    <source>
        <dbReference type="Proteomes" id="UP000255334"/>
    </source>
</evidence>
<name>A0A370X4M5_9GAMM</name>
<dbReference type="GO" id="GO:0000976">
    <property type="term" value="F:transcription cis-regulatory region binding"/>
    <property type="evidence" value="ECO:0007669"/>
    <property type="project" value="TreeGrafter"/>
</dbReference>
<dbReference type="PANTHER" id="PTHR30055">
    <property type="entry name" value="HTH-TYPE TRANSCRIPTIONAL REGULATOR RUTR"/>
    <property type="match status" value="1"/>
</dbReference>
<feature type="region of interest" description="Disordered" evidence="3">
    <location>
        <begin position="1"/>
        <end position="45"/>
    </location>
</feature>
<dbReference type="GO" id="GO:0003700">
    <property type="term" value="F:DNA-binding transcription factor activity"/>
    <property type="evidence" value="ECO:0007669"/>
    <property type="project" value="TreeGrafter"/>
</dbReference>
<evidence type="ECO:0000256" key="1">
    <source>
        <dbReference type="ARBA" id="ARBA00023125"/>
    </source>
</evidence>
<dbReference type="PRINTS" id="PR00455">
    <property type="entry name" value="HTHTETR"/>
</dbReference>
<feature type="compositionally biased region" description="Basic residues" evidence="3">
    <location>
        <begin position="21"/>
        <end position="33"/>
    </location>
</feature>
<dbReference type="SUPFAM" id="SSF48498">
    <property type="entry name" value="Tetracyclin repressor-like, C-terminal domain"/>
    <property type="match status" value="1"/>
</dbReference>
<evidence type="ECO:0000256" key="3">
    <source>
        <dbReference type="SAM" id="MobiDB-lite"/>
    </source>
</evidence>
<comment type="caution">
    <text evidence="5">The sequence shown here is derived from an EMBL/GenBank/DDBJ whole genome shotgun (WGS) entry which is preliminary data.</text>
</comment>
<sequence length="239" mass="26511">MDRMTMAAPTAKKLPAPKPKAASRRSSGPRRPGRPSGSAAGPEQRNRLLDTALNLFARYGIADTPLSAIAREAGVTPAMLHYYFKTRDQLLDVLIDERIQPRRAEIGKTFDVHAGDPVTVITRLAERLMQTATEHPWFPGLWMREVFSDNGLLRQRMVKRYGRLHHQATIDCLTQWQAEGRINPDIEPSLLFMSIFGLTVVPLVATKSWGKDVPGMTLSAADIARHAVALISHGITPCK</sequence>
<dbReference type="InterPro" id="IPR013573">
    <property type="entry name" value="Tscrpt_reg_YcdC_C"/>
</dbReference>
<dbReference type="PROSITE" id="PS50977">
    <property type="entry name" value="HTH_TETR_2"/>
    <property type="match status" value="1"/>
</dbReference>
<dbReference type="InterPro" id="IPR050109">
    <property type="entry name" value="HTH-type_TetR-like_transc_reg"/>
</dbReference>
<dbReference type="EMBL" id="QRBF01000004">
    <property type="protein sequence ID" value="RDS83220.1"/>
    <property type="molecule type" value="Genomic_DNA"/>
</dbReference>
<evidence type="ECO:0000259" key="4">
    <source>
        <dbReference type="PROSITE" id="PS50977"/>
    </source>
</evidence>
<organism evidence="5 6">
    <name type="scientific">Dyella psychrodurans</name>
    <dbReference type="NCBI Taxonomy" id="1927960"/>
    <lineage>
        <taxon>Bacteria</taxon>
        <taxon>Pseudomonadati</taxon>
        <taxon>Pseudomonadota</taxon>
        <taxon>Gammaproteobacteria</taxon>
        <taxon>Lysobacterales</taxon>
        <taxon>Rhodanobacteraceae</taxon>
        <taxon>Dyella</taxon>
    </lineage>
</organism>
<reference evidence="5 6" key="1">
    <citation type="submission" date="2018-07" db="EMBL/GenBank/DDBJ databases">
        <title>Dyella monticola sp. nov. and Dyella psychrodurans sp. nov. isolated from monsoon evergreen broad-leaved forest soil of Dinghu Mountain, China.</title>
        <authorList>
            <person name="Gao Z."/>
            <person name="Qiu L."/>
        </authorList>
    </citation>
    <scope>NUCLEOTIDE SEQUENCE [LARGE SCALE GENOMIC DNA]</scope>
    <source>
        <strain evidence="5 6">4MSK11</strain>
    </source>
</reference>
<dbReference type="InterPro" id="IPR001647">
    <property type="entry name" value="HTH_TetR"/>
</dbReference>
<dbReference type="Proteomes" id="UP000255334">
    <property type="component" value="Unassembled WGS sequence"/>
</dbReference>
<dbReference type="SUPFAM" id="SSF46689">
    <property type="entry name" value="Homeodomain-like"/>
    <property type="match status" value="1"/>
</dbReference>
<evidence type="ECO:0000313" key="5">
    <source>
        <dbReference type="EMBL" id="RDS83220.1"/>
    </source>
</evidence>
<evidence type="ECO:0000256" key="2">
    <source>
        <dbReference type="PROSITE-ProRule" id="PRU00335"/>
    </source>
</evidence>
<gene>
    <name evidence="5" type="ORF">DWU99_11765</name>
</gene>
<dbReference type="GO" id="GO:0045892">
    <property type="term" value="P:negative regulation of DNA-templated transcription"/>
    <property type="evidence" value="ECO:0007669"/>
    <property type="project" value="InterPro"/>
</dbReference>
<dbReference type="InterPro" id="IPR009057">
    <property type="entry name" value="Homeodomain-like_sf"/>
</dbReference>
<dbReference type="Pfam" id="PF08362">
    <property type="entry name" value="TetR_C_3"/>
    <property type="match status" value="1"/>
</dbReference>
<dbReference type="InterPro" id="IPR036271">
    <property type="entry name" value="Tet_transcr_reg_TetR-rel_C_sf"/>
</dbReference>
<keyword evidence="6" id="KW-1185">Reference proteome</keyword>
<dbReference type="Pfam" id="PF00440">
    <property type="entry name" value="TetR_N"/>
    <property type="match status" value="1"/>
</dbReference>
<proteinExistence type="predicted"/>
<dbReference type="PANTHER" id="PTHR30055:SF235">
    <property type="entry name" value="TRANSCRIPTIONAL REGULATORY PROTEIN"/>
    <property type="match status" value="1"/>
</dbReference>
<feature type="DNA-binding region" description="H-T-H motif" evidence="2">
    <location>
        <begin position="65"/>
        <end position="84"/>
    </location>
</feature>
<feature type="domain" description="HTH tetR-type" evidence="4">
    <location>
        <begin position="42"/>
        <end position="102"/>
    </location>
</feature>
<accession>A0A370X4M5</accession>
<dbReference type="OrthoDB" id="8961953at2"/>